<gene>
    <name evidence="3" type="ORF">Bathy04g04860</name>
</gene>
<reference evidence="3 4" key="1">
    <citation type="submission" date="2011-10" db="EMBL/GenBank/DDBJ databases">
        <authorList>
            <person name="Genoscope - CEA"/>
        </authorList>
    </citation>
    <scope>NUCLEOTIDE SEQUENCE [LARGE SCALE GENOMIC DNA]</scope>
    <source>
        <strain evidence="3 4">RCC 1105</strain>
    </source>
</reference>
<feature type="compositionally biased region" description="Polar residues" evidence="1">
    <location>
        <begin position="608"/>
        <end position="624"/>
    </location>
</feature>
<feature type="domain" description="STIL N-terminal" evidence="2">
    <location>
        <begin position="359"/>
        <end position="455"/>
    </location>
</feature>
<accession>K8EE31</accession>
<name>K8EE31_9CHLO</name>
<feature type="compositionally biased region" description="Low complexity" evidence="1">
    <location>
        <begin position="49"/>
        <end position="59"/>
    </location>
</feature>
<keyword evidence="4" id="KW-1185">Reference proteome</keyword>
<feature type="compositionally biased region" description="Acidic residues" evidence="1">
    <location>
        <begin position="543"/>
        <end position="556"/>
    </location>
</feature>
<feature type="compositionally biased region" description="Basic and acidic residues" evidence="1">
    <location>
        <begin position="39"/>
        <end position="48"/>
    </location>
</feature>
<sequence length="764" mass="86271">MSSSSAYFLEKKTTKKTPTEEAFEEEEHEKNGKNIRFYNDSRTRRTRETSSSLNSSSSENAKDFPRVREILWDAETTTKEKETTTTVVWSSDVGPTIFQFVDDDFDSLAGKILEKLKSKSVSHHHLYARCDFSSSEGNNNNNTMYSSNSNSNDSFGIVTISSSSGVKSNKTGERNKRGFSHCSSERRVPLDVSFRRGGGSQEGKKRCERMASRLAWGKSFTSVRESFYATCDAMPLTTTKSIVVDAEEKEEEEEEEEMDKDKDEDEPLTPLDMWPMRIGAVVERYDGVKTKRNSPPAWKVHLTVALEMPSCAFRFAPIRPLRVSREFSSSSRVISALFDDDHFLNGYNGRRTRESSLSSSSTTRTKMTTGFLTLDRARRLCFLKTNSSRVHNCETPLVGVWIHRLDDDARDSLAFLQSSEVWAACLRYASNSVLRKVSQNGSFLVCVVSGKRKDDDGDYDKKNASAAMPRLECYDCVATQGKEPFVPHQVDVTLNTNADDSNDSADAFVLGAVKEINRASIAFNFDRNNNGIGKENRGKGENDEGDDDDDDDENHEIDDIIGYKNFGSATFPRPKSEDTKNMSEAEREVVALEKMLQNRHRRDEEFNNKSSPVRGTSVSTGNLSPRSLAADLVKRAERSFANNRRRVNKQTSMQKGARKDGHKPSSVFVDKVLRERLRLVRFVVEDQLEESFVEEEDRGRGRGVDAYSEEEEMATGIINTTIFRSNDHHQRENKSGPGDDGDYNDYHNDDSDDADAHILRKYTS</sequence>
<feature type="region of interest" description="Disordered" evidence="1">
    <location>
        <begin position="601"/>
        <end position="624"/>
    </location>
</feature>
<feature type="region of interest" description="Disordered" evidence="1">
    <location>
        <begin position="527"/>
        <end position="583"/>
    </location>
</feature>
<dbReference type="KEGG" id="bpg:Bathy04g04860"/>
<dbReference type="EMBL" id="FO082275">
    <property type="protein sequence ID" value="CCO16342.1"/>
    <property type="molecule type" value="Genomic_DNA"/>
</dbReference>
<evidence type="ECO:0000256" key="1">
    <source>
        <dbReference type="SAM" id="MobiDB-lite"/>
    </source>
</evidence>
<dbReference type="Proteomes" id="UP000198341">
    <property type="component" value="Chromosome 4"/>
</dbReference>
<feature type="region of interest" description="Disordered" evidence="1">
    <location>
        <begin position="1"/>
        <end position="61"/>
    </location>
</feature>
<protein>
    <recommendedName>
        <fullName evidence="2">STIL N-terminal domain-containing protein</fullName>
    </recommendedName>
</protein>
<evidence type="ECO:0000313" key="4">
    <source>
        <dbReference type="Proteomes" id="UP000198341"/>
    </source>
</evidence>
<dbReference type="Pfam" id="PF15253">
    <property type="entry name" value="STIL_N"/>
    <property type="match status" value="1"/>
</dbReference>
<dbReference type="STRING" id="41875.K8EE31"/>
<dbReference type="AlphaFoldDB" id="K8EE31"/>
<evidence type="ECO:0000259" key="2">
    <source>
        <dbReference type="Pfam" id="PF15253"/>
    </source>
</evidence>
<dbReference type="InterPro" id="IPR057731">
    <property type="entry name" value="STIL_N"/>
</dbReference>
<feature type="compositionally biased region" description="Basic and acidic residues" evidence="1">
    <location>
        <begin position="744"/>
        <end position="758"/>
    </location>
</feature>
<feature type="region of interest" description="Disordered" evidence="1">
    <location>
        <begin position="643"/>
        <end position="664"/>
    </location>
</feature>
<proteinExistence type="predicted"/>
<evidence type="ECO:0000313" key="3">
    <source>
        <dbReference type="EMBL" id="CCO16342.1"/>
    </source>
</evidence>
<feature type="compositionally biased region" description="Basic and acidic residues" evidence="1">
    <location>
        <begin position="574"/>
        <end position="583"/>
    </location>
</feature>
<feature type="compositionally biased region" description="Basic and acidic residues" evidence="1">
    <location>
        <begin position="725"/>
        <end position="734"/>
    </location>
</feature>
<dbReference type="RefSeq" id="XP_007513817.1">
    <property type="nucleotide sequence ID" value="XM_007513755.1"/>
</dbReference>
<feature type="compositionally biased region" description="Acidic residues" evidence="1">
    <location>
        <begin position="246"/>
        <end position="267"/>
    </location>
</feature>
<organism evidence="3 4">
    <name type="scientific">Bathycoccus prasinos</name>
    <dbReference type="NCBI Taxonomy" id="41875"/>
    <lineage>
        <taxon>Eukaryota</taxon>
        <taxon>Viridiplantae</taxon>
        <taxon>Chlorophyta</taxon>
        <taxon>Mamiellophyceae</taxon>
        <taxon>Mamiellales</taxon>
        <taxon>Bathycoccaceae</taxon>
        <taxon>Bathycoccus</taxon>
    </lineage>
</organism>
<feature type="region of interest" description="Disordered" evidence="1">
    <location>
        <begin position="718"/>
        <end position="764"/>
    </location>
</feature>
<dbReference type="OrthoDB" id="76173at2759"/>
<feature type="region of interest" description="Disordered" evidence="1">
    <location>
        <begin position="246"/>
        <end position="270"/>
    </location>
</feature>
<dbReference type="GeneID" id="19016512"/>